<accession>A0ABW2QUK6</accession>
<organism evidence="2 3">
    <name type="scientific">Hydrogenophaga atypica</name>
    <dbReference type="NCBI Taxonomy" id="249409"/>
    <lineage>
        <taxon>Bacteria</taxon>
        <taxon>Pseudomonadati</taxon>
        <taxon>Pseudomonadota</taxon>
        <taxon>Betaproteobacteria</taxon>
        <taxon>Burkholderiales</taxon>
        <taxon>Comamonadaceae</taxon>
        <taxon>Hydrogenophaga</taxon>
    </lineage>
</organism>
<protein>
    <submittedName>
        <fullName evidence="2">Uncharacterized protein</fullName>
    </submittedName>
</protein>
<proteinExistence type="predicted"/>
<comment type="caution">
    <text evidence="2">The sequence shown here is derived from an EMBL/GenBank/DDBJ whole genome shotgun (WGS) entry which is preliminary data.</text>
</comment>
<name>A0ABW2QUK6_9BURK</name>
<evidence type="ECO:0000256" key="1">
    <source>
        <dbReference type="SAM" id="MobiDB-lite"/>
    </source>
</evidence>
<reference evidence="3" key="1">
    <citation type="journal article" date="2019" name="Int. J. Syst. Evol. Microbiol.">
        <title>The Global Catalogue of Microorganisms (GCM) 10K type strain sequencing project: providing services to taxonomists for standard genome sequencing and annotation.</title>
        <authorList>
            <consortium name="The Broad Institute Genomics Platform"/>
            <consortium name="The Broad Institute Genome Sequencing Center for Infectious Disease"/>
            <person name="Wu L."/>
            <person name="Ma J."/>
        </authorList>
    </citation>
    <scope>NUCLEOTIDE SEQUENCE [LARGE SCALE GENOMIC DNA]</scope>
    <source>
        <strain evidence="3">CGMCC 1.12371</strain>
    </source>
</reference>
<feature type="compositionally biased region" description="Basic and acidic residues" evidence="1">
    <location>
        <begin position="1"/>
        <end position="10"/>
    </location>
</feature>
<dbReference type="RefSeq" id="WP_382227302.1">
    <property type="nucleotide sequence ID" value="NZ_JBHTCA010000027.1"/>
</dbReference>
<sequence>MKSSRGESSAKKTGAMQQAVPIPNNRNGAATPQLSAPVRDLADLIAQIAAEAIMKSIPKRTCQGEGEHTND</sequence>
<gene>
    <name evidence="2" type="ORF">ACFQPB_20370</name>
</gene>
<evidence type="ECO:0000313" key="3">
    <source>
        <dbReference type="Proteomes" id="UP001596501"/>
    </source>
</evidence>
<dbReference type="EMBL" id="JBHTCA010000027">
    <property type="protein sequence ID" value="MFC7411225.1"/>
    <property type="molecule type" value="Genomic_DNA"/>
</dbReference>
<feature type="region of interest" description="Disordered" evidence="1">
    <location>
        <begin position="1"/>
        <end position="32"/>
    </location>
</feature>
<keyword evidence="3" id="KW-1185">Reference proteome</keyword>
<dbReference type="Proteomes" id="UP001596501">
    <property type="component" value="Unassembled WGS sequence"/>
</dbReference>
<evidence type="ECO:0000313" key="2">
    <source>
        <dbReference type="EMBL" id="MFC7411225.1"/>
    </source>
</evidence>